<dbReference type="InterPro" id="IPR010137">
    <property type="entry name" value="Lipid_A_LpxA"/>
</dbReference>
<dbReference type="STRING" id="1034943.BN59_01054"/>
<comment type="pathway">
    <text evidence="8">Glycolipid biosynthesis; lipid IV(A) biosynthesis; lipid IV(A) from (3R)-3-hydroxytetradecanoyl-[acyl-carrier-protein] and UDP-N-acetyl-alpha-D-glucosamine: step 1/6.</text>
</comment>
<feature type="domain" description="UDP N-acetylglucosamine O-acyltransferase C-terminal" evidence="9">
    <location>
        <begin position="174"/>
        <end position="255"/>
    </location>
</feature>
<dbReference type="Proteomes" id="UP000044071">
    <property type="component" value="Unassembled WGS sequence"/>
</dbReference>
<dbReference type="AlphaFoldDB" id="A0A078KYC7"/>
<dbReference type="NCBIfam" id="TIGR01852">
    <property type="entry name" value="lipid_A_lpxA"/>
    <property type="match status" value="1"/>
</dbReference>
<comment type="subcellular location">
    <subcellularLocation>
        <location evidence="8">Cytoplasm</location>
    </subcellularLocation>
</comment>
<dbReference type="GO" id="GO:0009245">
    <property type="term" value="P:lipid A biosynthetic process"/>
    <property type="evidence" value="ECO:0007669"/>
    <property type="project" value="UniProtKB-UniRule"/>
</dbReference>
<comment type="function">
    <text evidence="8">Involved in the biosynthesis of lipid A, a phosphorylated glycolipid that anchors the lipopolysaccharide to the outer membrane of the cell.</text>
</comment>
<dbReference type="OrthoDB" id="9807278at2"/>
<protein>
    <recommendedName>
        <fullName evidence="8">Acyl-[acyl-carrier-protein]--UDP-N-acetylglucosamine O-acyltransferase</fullName>
        <shortName evidence="8">UDP-N-acetylglucosamine acyltransferase</shortName>
        <ecNumber evidence="8">2.3.1.129</ecNumber>
    </recommendedName>
</protein>
<evidence type="ECO:0000256" key="4">
    <source>
        <dbReference type="ARBA" id="ARBA00022679"/>
    </source>
</evidence>
<comment type="subunit">
    <text evidence="8">Homotrimer.</text>
</comment>
<dbReference type="Pfam" id="PF00132">
    <property type="entry name" value="Hexapep"/>
    <property type="match status" value="1"/>
</dbReference>
<dbReference type="GO" id="GO:0008780">
    <property type="term" value="F:acyl-[acyl-carrier-protein]-UDP-N-acetylglucosamine O-acyltransferase activity"/>
    <property type="evidence" value="ECO:0007669"/>
    <property type="project" value="UniProtKB-UniRule"/>
</dbReference>
<dbReference type="InterPro" id="IPR029098">
    <property type="entry name" value="Acetyltransf_C"/>
</dbReference>
<dbReference type="InterPro" id="IPR037157">
    <property type="entry name" value="Acetyltransf_C_sf"/>
</dbReference>
<dbReference type="GO" id="GO:0005737">
    <property type="term" value="C:cytoplasm"/>
    <property type="evidence" value="ECO:0007669"/>
    <property type="project" value="UniProtKB-SubCell"/>
</dbReference>
<dbReference type="NCBIfam" id="NF003657">
    <property type="entry name" value="PRK05289.1"/>
    <property type="match status" value="1"/>
</dbReference>
<comment type="catalytic activity">
    <reaction evidence="8">
        <text>a (3R)-hydroxyacyl-[ACP] + UDP-N-acetyl-alpha-D-glucosamine = a UDP-3-O-[(3R)-3-hydroxyacyl]-N-acetyl-alpha-D-glucosamine + holo-[ACP]</text>
        <dbReference type="Rhea" id="RHEA:67812"/>
        <dbReference type="Rhea" id="RHEA-COMP:9685"/>
        <dbReference type="Rhea" id="RHEA-COMP:9945"/>
        <dbReference type="ChEBI" id="CHEBI:57705"/>
        <dbReference type="ChEBI" id="CHEBI:64479"/>
        <dbReference type="ChEBI" id="CHEBI:78827"/>
        <dbReference type="ChEBI" id="CHEBI:173225"/>
        <dbReference type="EC" id="2.3.1.129"/>
    </reaction>
</comment>
<dbReference type="PANTHER" id="PTHR43480:SF1">
    <property type="entry name" value="ACYL-[ACYL-CARRIER-PROTEIN]--UDP-N-ACETYLGLUCOSAMINE O-ACYLTRANSFERASE, MITOCHONDRIAL-RELATED"/>
    <property type="match status" value="1"/>
</dbReference>
<comment type="similarity">
    <text evidence="8">Belongs to the transferase hexapeptide repeat family. LpxA subfamily.</text>
</comment>
<dbReference type="EC" id="2.3.1.129" evidence="8"/>
<name>A0A078KYC7_9GAMM</name>
<evidence type="ECO:0000256" key="6">
    <source>
        <dbReference type="ARBA" id="ARBA00023098"/>
    </source>
</evidence>
<keyword evidence="1 8" id="KW-0963">Cytoplasm</keyword>
<dbReference type="eggNOG" id="COG1043">
    <property type="taxonomic scope" value="Bacteria"/>
</dbReference>
<evidence type="ECO:0000256" key="1">
    <source>
        <dbReference type="ARBA" id="ARBA00022490"/>
    </source>
</evidence>
<evidence type="ECO:0000256" key="8">
    <source>
        <dbReference type="HAMAP-Rule" id="MF_00387"/>
    </source>
</evidence>
<dbReference type="PANTHER" id="PTHR43480">
    <property type="entry name" value="ACYL-[ACYL-CARRIER-PROTEIN]--UDP-N-ACETYLGLUCOSAMINE O-ACYLTRANSFERASE"/>
    <property type="match status" value="1"/>
</dbReference>
<dbReference type="PROSITE" id="PS00101">
    <property type="entry name" value="HEXAPEP_TRANSFERASES"/>
    <property type="match status" value="1"/>
</dbReference>
<evidence type="ECO:0000256" key="3">
    <source>
        <dbReference type="ARBA" id="ARBA00022556"/>
    </source>
</evidence>
<keyword evidence="5 8" id="KW-0677">Repeat</keyword>
<keyword evidence="2 8" id="KW-0444">Lipid biosynthesis</keyword>
<dbReference type="UniPathway" id="UPA00359">
    <property type="reaction ID" value="UER00477"/>
</dbReference>
<dbReference type="Pfam" id="PF13720">
    <property type="entry name" value="Acetyltransf_11"/>
    <property type="match status" value="1"/>
</dbReference>
<keyword evidence="11" id="KW-1185">Reference proteome</keyword>
<dbReference type="InterPro" id="IPR011004">
    <property type="entry name" value="Trimer_LpxA-like_sf"/>
</dbReference>
<proteinExistence type="inferred from homology"/>
<keyword evidence="6 8" id="KW-0443">Lipid metabolism</keyword>
<dbReference type="CDD" id="cd03351">
    <property type="entry name" value="LbH_UDP-GlcNAc_AT"/>
    <property type="match status" value="1"/>
</dbReference>
<evidence type="ECO:0000313" key="10">
    <source>
        <dbReference type="EMBL" id="CDZ76779.1"/>
    </source>
</evidence>
<gene>
    <name evidence="8 10" type="primary">lpxA</name>
    <name evidence="10" type="ORF">BN59_01054</name>
</gene>
<dbReference type="PIRSF" id="PIRSF000456">
    <property type="entry name" value="UDP-GlcNAc_acltr"/>
    <property type="match status" value="1"/>
</dbReference>
<keyword evidence="3 8" id="KW-0441">Lipid A biosynthesis</keyword>
<dbReference type="GO" id="GO:0016020">
    <property type="term" value="C:membrane"/>
    <property type="evidence" value="ECO:0007669"/>
    <property type="project" value="GOC"/>
</dbReference>
<reference evidence="10 11" key="1">
    <citation type="submission" date="2014-06" db="EMBL/GenBank/DDBJ databases">
        <authorList>
            <person name="Urmite Genomes Urmite Genomes"/>
        </authorList>
    </citation>
    <scope>NUCLEOTIDE SEQUENCE [LARGE SCALE GENOMIC DNA]</scope>
</reference>
<dbReference type="EMBL" id="CCSB01000001">
    <property type="protein sequence ID" value="CDZ76779.1"/>
    <property type="molecule type" value="Genomic_DNA"/>
</dbReference>
<dbReference type="InterPro" id="IPR001451">
    <property type="entry name" value="Hexapep"/>
</dbReference>
<organism evidence="10 11">
    <name type="scientific">Legionella massiliensis</name>
    <dbReference type="NCBI Taxonomy" id="1034943"/>
    <lineage>
        <taxon>Bacteria</taxon>
        <taxon>Pseudomonadati</taxon>
        <taxon>Pseudomonadota</taxon>
        <taxon>Gammaproteobacteria</taxon>
        <taxon>Legionellales</taxon>
        <taxon>Legionellaceae</taxon>
        <taxon>Legionella</taxon>
    </lineage>
</organism>
<keyword evidence="7 8" id="KW-0012">Acyltransferase</keyword>
<dbReference type="Gene3D" id="1.20.1180.10">
    <property type="entry name" value="Udp N-acetylglucosamine O-acyltransferase, C-terminal domain"/>
    <property type="match status" value="1"/>
</dbReference>
<dbReference type="HAMAP" id="MF_00387">
    <property type="entry name" value="LpxA"/>
    <property type="match status" value="1"/>
</dbReference>
<evidence type="ECO:0000256" key="5">
    <source>
        <dbReference type="ARBA" id="ARBA00022737"/>
    </source>
</evidence>
<accession>A0A078KYC7</accession>
<evidence type="ECO:0000259" key="9">
    <source>
        <dbReference type="Pfam" id="PF13720"/>
    </source>
</evidence>
<evidence type="ECO:0000256" key="7">
    <source>
        <dbReference type="ARBA" id="ARBA00023315"/>
    </source>
</evidence>
<dbReference type="Gene3D" id="2.160.10.10">
    <property type="entry name" value="Hexapeptide repeat proteins"/>
    <property type="match status" value="1"/>
</dbReference>
<dbReference type="InterPro" id="IPR018357">
    <property type="entry name" value="Hexapep_transf_CS"/>
</dbReference>
<dbReference type="RefSeq" id="WP_043873242.1">
    <property type="nucleotide sequence ID" value="NZ_CCVW01000001.1"/>
</dbReference>
<dbReference type="SUPFAM" id="SSF51161">
    <property type="entry name" value="Trimeric LpxA-like enzymes"/>
    <property type="match status" value="1"/>
</dbReference>
<evidence type="ECO:0000256" key="2">
    <source>
        <dbReference type="ARBA" id="ARBA00022516"/>
    </source>
</evidence>
<evidence type="ECO:0000313" key="11">
    <source>
        <dbReference type="Proteomes" id="UP000044071"/>
    </source>
</evidence>
<keyword evidence="4 8" id="KW-0808">Transferase</keyword>
<sequence length="256" mass="27762">MIDERAMIHPSAKLAEGVSVGPGTVIGADVEIGEGTWIGPHVVIQGPTVIGKNNKIFQFASVGDEPQDITYKGEPTRLEIGDNNVIREYCMISRGTVKGGGITRLGNSNYLMAYSHIGHDCMLGNNIIMINYSALSGHVIVHDFATIGAYAAIHQFCHVGAYAFITRATYITKDVLPYVMIAGNTTAACGLNTVGLRRRGFSASAIEHLRRAYKIIFRKGLTVQQAVAELELMQQDCPEVIPMIDALNQSTRGIVR</sequence>